<gene>
    <name evidence="1" type="ORF">ENKNEFLB_02371</name>
</gene>
<name>A0ABX8EK32_9ACTN</name>
<sequence length="427" mass="44109">MTTTASFPSTPGECGCPEYAGLSRRGVLGLGAGLIGATTATTMVGDAVLQTARAASGTARSTLVVLSLRGAADGLSMVVPHGDPAYYRARPKIGIPANTLWGSDGFFGWHPALRPLQGLWNQGRLAAVQAVGLPAPNRSHFSAMEEVEDAAPGSTTRAGWLNRLVGLEDRTTPLRAINLDAGALPSSLVGPTPAMSTSSVDSVVVAGGVNPREREASLRTLWGGRDDGLGRAAQMALGAVADFAPARRTSAKPLNGARYPSGDLGGAMATAARIIRGDVGTEVLTVDHGSWDMHSGMGNIESGLMQRSCTELAQSIAAFFTDLGPRADTVTLVTLTEFGRRIVENPNRGLDHGFGSMMMLAGAGVRGGRFYGRFPDLGVQGDSDLTVTTDYRSVLAEVVSTRFGASTASVFPGFSGPSLGAMSSMPG</sequence>
<keyword evidence="2" id="KW-1185">Reference proteome</keyword>
<dbReference type="EMBL" id="CP075371">
    <property type="protein sequence ID" value="QVT79981.1"/>
    <property type="molecule type" value="Genomic_DNA"/>
</dbReference>
<dbReference type="PANTHER" id="PTHR43737:SF1">
    <property type="entry name" value="DUF1501 DOMAIN-CONTAINING PROTEIN"/>
    <property type="match status" value="1"/>
</dbReference>
<dbReference type="Pfam" id="PF07394">
    <property type="entry name" value="DUF1501"/>
    <property type="match status" value="1"/>
</dbReference>
<organism evidence="1 2">
    <name type="scientific">Nocardioides aquaticus</name>
    <dbReference type="NCBI Taxonomy" id="160826"/>
    <lineage>
        <taxon>Bacteria</taxon>
        <taxon>Bacillati</taxon>
        <taxon>Actinomycetota</taxon>
        <taxon>Actinomycetes</taxon>
        <taxon>Propionibacteriales</taxon>
        <taxon>Nocardioidaceae</taxon>
        <taxon>Nocardioides</taxon>
    </lineage>
</organism>
<dbReference type="InterPro" id="IPR010869">
    <property type="entry name" value="DUF1501"/>
</dbReference>
<proteinExistence type="predicted"/>
<protein>
    <recommendedName>
        <fullName evidence="3">DUF1501 domain-containing protein</fullName>
    </recommendedName>
</protein>
<dbReference type="PANTHER" id="PTHR43737">
    <property type="entry name" value="BLL7424 PROTEIN"/>
    <property type="match status" value="1"/>
</dbReference>
<dbReference type="PROSITE" id="PS51318">
    <property type="entry name" value="TAT"/>
    <property type="match status" value="1"/>
</dbReference>
<dbReference type="InterPro" id="IPR006311">
    <property type="entry name" value="TAT_signal"/>
</dbReference>
<evidence type="ECO:0000313" key="2">
    <source>
        <dbReference type="Proteomes" id="UP000679307"/>
    </source>
</evidence>
<accession>A0ABX8EK32</accession>
<dbReference type="RefSeq" id="WP_214055616.1">
    <property type="nucleotide sequence ID" value="NZ_BAAAHS010000044.1"/>
</dbReference>
<dbReference type="Proteomes" id="UP000679307">
    <property type="component" value="Chromosome"/>
</dbReference>
<evidence type="ECO:0008006" key="3">
    <source>
        <dbReference type="Google" id="ProtNLM"/>
    </source>
</evidence>
<reference evidence="1 2" key="1">
    <citation type="submission" date="2021-05" db="EMBL/GenBank/DDBJ databases">
        <title>Complete genome of Nocardioides aquaticus KCTC 9944T isolated from meromictic and hypersaline Ekho Lake, Antarctica.</title>
        <authorList>
            <person name="Hwang K."/>
            <person name="Kim K.M."/>
            <person name="Choe H."/>
        </authorList>
    </citation>
    <scope>NUCLEOTIDE SEQUENCE [LARGE SCALE GENOMIC DNA]</scope>
    <source>
        <strain evidence="1 2">KCTC 9944</strain>
    </source>
</reference>
<evidence type="ECO:0000313" key="1">
    <source>
        <dbReference type="EMBL" id="QVT79981.1"/>
    </source>
</evidence>